<dbReference type="SMART" id="SM00052">
    <property type="entry name" value="EAL"/>
    <property type="match status" value="1"/>
</dbReference>
<evidence type="ECO:0000313" key="3">
    <source>
        <dbReference type="EMBL" id="RUO29458.1"/>
    </source>
</evidence>
<protein>
    <recommendedName>
        <fullName evidence="5">Bifunctional diguanylate cyclase/phosphodiesterase</fullName>
    </recommendedName>
</protein>
<reference evidence="3 4" key="1">
    <citation type="journal article" date="2011" name="Front. Microbiol.">
        <title>Genomic signatures of strain selection and enhancement in Bacillus atrophaeus var. globigii, a historical biowarfare simulant.</title>
        <authorList>
            <person name="Gibbons H.S."/>
            <person name="Broomall S.M."/>
            <person name="McNew L.A."/>
            <person name="Daligault H."/>
            <person name="Chapman C."/>
            <person name="Bruce D."/>
            <person name="Karavis M."/>
            <person name="Krepps M."/>
            <person name="McGregor P.A."/>
            <person name="Hong C."/>
            <person name="Park K.H."/>
            <person name="Akmal A."/>
            <person name="Feldman A."/>
            <person name="Lin J.S."/>
            <person name="Chang W.E."/>
            <person name="Higgs B.W."/>
            <person name="Demirev P."/>
            <person name="Lindquist J."/>
            <person name="Liem A."/>
            <person name="Fochler E."/>
            <person name="Read T.D."/>
            <person name="Tapia R."/>
            <person name="Johnson S."/>
            <person name="Bishop-Lilly K.A."/>
            <person name="Detter C."/>
            <person name="Han C."/>
            <person name="Sozhamannan S."/>
            <person name="Rosenzweig C.N."/>
            <person name="Skowronski E.W."/>
        </authorList>
    </citation>
    <scope>NUCLEOTIDE SEQUENCE [LARGE SCALE GENOMIC DNA]</scope>
    <source>
        <strain evidence="3 4">GYP-17</strain>
    </source>
</reference>
<dbReference type="EMBL" id="PIPM01000012">
    <property type="protein sequence ID" value="RUO29458.1"/>
    <property type="molecule type" value="Genomic_DNA"/>
</dbReference>
<dbReference type="SMART" id="SM00065">
    <property type="entry name" value="GAF"/>
    <property type="match status" value="1"/>
</dbReference>
<dbReference type="CDD" id="cd01949">
    <property type="entry name" value="GGDEF"/>
    <property type="match status" value="1"/>
</dbReference>
<evidence type="ECO:0000313" key="4">
    <source>
        <dbReference type="Proteomes" id="UP000288405"/>
    </source>
</evidence>
<dbReference type="InterPro" id="IPR043128">
    <property type="entry name" value="Rev_trsase/Diguanyl_cyclase"/>
</dbReference>
<name>A0A432WBM5_9GAMM</name>
<comment type="caution">
    <text evidence="3">The sequence shown here is derived from an EMBL/GenBank/DDBJ whole genome shotgun (WGS) entry which is preliminary data.</text>
</comment>
<evidence type="ECO:0000259" key="2">
    <source>
        <dbReference type="PROSITE" id="PS50887"/>
    </source>
</evidence>
<dbReference type="AlphaFoldDB" id="A0A432WBM5"/>
<dbReference type="Pfam" id="PF00563">
    <property type="entry name" value="EAL"/>
    <property type="match status" value="1"/>
</dbReference>
<proteinExistence type="predicted"/>
<dbReference type="Pfam" id="PF00990">
    <property type="entry name" value="GGDEF"/>
    <property type="match status" value="1"/>
</dbReference>
<dbReference type="SUPFAM" id="SSF55781">
    <property type="entry name" value="GAF domain-like"/>
    <property type="match status" value="1"/>
</dbReference>
<dbReference type="PROSITE" id="PS50883">
    <property type="entry name" value="EAL"/>
    <property type="match status" value="1"/>
</dbReference>
<dbReference type="InterPro" id="IPR003018">
    <property type="entry name" value="GAF"/>
</dbReference>
<dbReference type="Pfam" id="PF01590">
    <property type="entry name" value="GAF"/>
    <property type="match status" value="1"/>
</dbReference>
<dbReference type="InterPro" id="IPR029787">
    <property type="entry name" value="Nucleotide_cyclase"/>
</dbReference>
<dbReference type="InterPro" id="IPR035919">
    <property type="entry name" value="EAL_sf"/>
</dbReference>
<dbReference type="Gene3D" id="3.30.70.270">
    <property type="match status" value="1"/>
</dbReference>
<dbReference type="InterPro" id="IPR001633">
    <property type="entry name" value="EAL_dom"/>
</dbReference>
<accession>A0A432WBM5</accession>
<dbReference type="NCBIfam" id="TIGR00254">
    <property type="entry name" value="GGDEF"/>
    <property type="match status" value="1"/>
</dbReference>
<dbReference type="PANTHER" id="PTHR44757:SF2">
    <property type="entry name" value="BIOFILM ARCHITECTURE MAINTENANCE PROTEIN MBAA"/>
    <property type="match status" value="1"/>
</dbReference>
<dbReference type="InterPro" id="IPR052155">
    <property type="entry name" value="Biofilm_reg_signaling"/>
</dbReference>
<feature type="domain" description="EAL" evidence="1">
    <location>
        <begin position="501"/>
        <end position="753"/>
    </location>
</feature>
<dbReference type="Gene3D" id="3.20.20.450">
    <property type="entry name" value="EAL domain"/>
    <property type="match status" value="1"/>
</dbReference>
<dbReference type="PANTHER" id="PTHR44757">
    <property type="entry name" value="DIGUANYLATE CYCLASE DGCP"/>
    <property type="match status" value="1"/>
</dbReference>
<gene>
    <name evidence="3" type="ORF">CWE11_09930</name>
</gene>
<organism evidence="3 4">
    <name type="scientific">Aliidiomarina sanyensis</name>
    <dbReference type="NCBI Taxonomy" id="1249555"/>
    <lineage>
        <taxon>Bacteria</taxon>
        <taxon>Pseudomonadati</taxon>
        <taxon>Pseudomonadota</taxon>
        <taxon>Gammaproteobacteria</taxon>
        <taxon>Alteromonadales</taxon>
        <taxon>Idiomarinaceae</taxon>
        <taxon>Aliidiomarina</taxon>
    </lineage>
</organism>
<dbReference type="PROSITE" id="PS50887">
    <property type="entry name" value="GGDEF"/>
    <property type="match status" value="1"/>
</dbReference>
<dbReference type="RefSeq" id="WP_126777463.1">
    <property type="nucleotide sequence ID" value="NZ_PIPM01000012.1"/>
</dbReference>
<dbReference type="InterPro" id="IPR000160">
    <property type="entry name" value="GGDEF_dom"/>
</dbReference>
<dbReference type="OrthoDB" id="9812358at2"/>
<dbReference type="CDD" id="cd01948">
    <property type="entry name" value="EAL"/>
    <property type="match status" value="1"/>
</dbReference>
<sequence length="761" mass="86188">MQSITGNKRLSFYQMIATISARFVAARVENIDATIQQALADIGAFFGADRSYIFEFSDNHQIADNTFEWCAPNVPAEIENLKNLPMAMYGEWIHQWRKGISIPVRDVLELPADSPERALLEPQGMRSVIMVPLPGEEDLQGIFGFDIMDAPFDWKEEHIALLQVIGEIIASAIQRKRADEFFRLRQLISRIAVNFINLPTSQVDDTVRSALTQIRQFLRLTSIDVIRPVPRSLKAERRALLARLRRHNHLLSTTHELGMETPSDQPALVILLRHSNQELGVLIATHESRRSFEQADIRDSLQLVTDLIAGTFVRKTTEQKVEFLAYYDELTELPNRSLLSSRIERAVQLSADQPNCCALLFLDFDHFKRINDSVGREAGDLLLLEISKRLRKVISEGDVLARVGGDQFAILVESDGIWGDESLLRIRNIAETVRMEMVRPFRLKGQTFHGSASLGIVHLNPEETPSSLLKKAELAMYRAKAQGRNSFQFYDPEMQKQALDRAQLYTDLRAAIADRQFEVYYQAQVNAAKEVIGAEALVRWNHPQRGLLSPAYFIQFAEETGLIGQIGMLVLEKACLEIKKLEKLGYSLPVAVNISANHILQEDFVDSVANLTKSMAIEPHMLKLEITESAMIQDTETVVQRMRALISMGFRFSLDDFGTGYSSLSYLKLFPIHEIKLDMRFVQDMLQSKEDAAIAELVFSLAKVLKLEVIAEGVSEVSQYDFLRELGCERFQGYLFSKPVARRDFEALVVQGSRHNVSLKG</sequence>
<evidence type="ECO:0000259" key="1">
    <source>
        <dbReference type="PROSITE" id="PS50883"/>
    </source>
</evidence>
<dbReference type="Proteomes" id="UP000288405">
    <property type="component" value="Unassembled WGS sequence"/>
</dbReference>
<dbReference type="SMART" id="SM00267">
    <property type="entry name" value="GGDEF"/>
    <property type="match status" value="1"/>
</dbReference>
<dbReference type="SUPFAM" id="SSF141868">
    <property type="entry name" value="EAL domain-like"/>
    <property type="match status" value="1"/>
</dbReference>
<keyword evidence="4" id="KW-1185">Reference proteome</keyword>
<dbReference type="SUPFAM" id="SSF55073">
    <property type="entry name" value="Nucleotide cyclase"/>
    <property type="match status" value="1"/>
</dbReference>
<dbReference type="Gene3D" id="3.30.450.40">
    <property type="match status" value="1"/>
</dbReference>
<dbReference type="InterPro" id="IPR029016">
    <property type="entry name" value="GAF-like_dom_sf"/>
</dbReference>
<feature type="domain" description="GGDEF" evidence="2">
    <location>
        <begin position="355"/>
        <end position="492"/>
    </location>
</feature>
<evidence type="ECO:0008006" key="5">
    <source>
        <dbReference type="Google" id="ProtNLM"/>
    </source>
</evidence>